<dbReference type="InterPro" id="IPR023058">
    <property type="entry name" value="PPIase_PpiC_CS"/>
</dbReference>
<dbReference type="InterPro" id="IPR027304">
    <property type="entry name" value="Trigger_fact/SurA_dom_sf"/>
</dbReference>
<proteinExistence type="inferred from homology"/>
<comment type="caution">
    <text evidence="7">The sequence shown here is derived from an EMBL/GenBank/DDBJ whole genome shotgun (WGS) entry which is preliminary data.</text>
</comment>
<comment type="catalytic activity">
    <reaction evidence="1">
        <text>[protein]-peptidylproline (omega=180) = [protein]-peptidylproline (omega=0)</text>
        <dbReference type="Rhea" id="RHEA:16237"/>
        <dbReference type="Rhea" id="RHEA-COMP:10747"/>
        <dbReference type="Rhea" id="RHEA-COMP:10748"/>
        <dbReference type="ChEBI" id="CHEBI:83833"/>
        <dbReference type="ChEBI" id="CHEBI:83834"/>
        <dbReference type="EC" id="5.2.1.8"/>
    </reaction>
</comment>
<dbReference type="AlphaFoldDB" id="A0A4Z0M6U0"/>
<dbReference type="GO" id="GO:0003755">
    <property type="term" value="F:peptidyl-prolyl cis-trans isomerase activity"/>
    <property type="evidence" value="ECO:0007669"/>
    <property type="project" value="UniProtKB-KW"/>
</dbReference>
<evidence type="ECO:0000256" key="5">
    <source>
        <dbReference type="PROSITE-ProRule" id="PRU00278"/>
    </source>
</evidence>
<dbReference type="InterPro" id="IPR050245">
    <property type="entry name" value="PrsA_foldase"/>
</dbReference>
<evidence type="ECO:0000256" key="2">
    <source>
        <dbReference type="ARBA" id="ARBA00007656"/>
    </source>
</evidence>
<evidence type="ECO:0000256" key="3">
    <source>
        <dbReference type="ARBA" id="ARBA00013194"/>
    </source>
</evidence>
<name>A0A4Z0M6U0_9GAMM</name>
<dbReference type="PANTHER" id="PTHR47245:SF2">
    <property type="entry name" value="PEPTIDYL-PROLYL CIS-TRANS ISOMERASE HP_0175-RELATED"/>
    <property type="match status" value="1"/>
</dbReference>
<dbReference type="SUPFAM" id="SSF109998">
    <property type="entry name" value="Triger factor/SurA peptide-binding domain-like"/>
    <property type="match status" value="1"/>
</dbReference>
<sequence>MPELNSEPQRASVNYRLLRIATERFERPPAALEEAQYVEVRNIAAREYLIEQAVLSAPEAADIVIPESQLDHAVEQIRARYGDDEAFQAELQSNGLGVRELRLALERELRVEAVLAKVGARAPQVEDTEVNLFYYMNRDRFRRPETRVARHILVTVNPEFVENTREEAGRRIEQIRRRVLKNPARFSEQASKHSECPTSLQGGLLGEVQRDNLYPELDAVLFGMREGQVSEVIESPVGLHVLLCEKIRPAGPVPLREVAGRLREQMQEKQSSRFVKRWIQQALDAPAQAPVDRARELA</sequence>
<gene>
    <name evidence="7" type="primary">nifM</name>
    <name evidence="7" type="ORF">E4634_03740</name>
</gene>
<reference evidence="7 8" key="1">
    <citation type="submission" date="2019-04" db="EMBL/GenBank/DDBJ databases">
        <title>Taxonomy of novel Haliea sp. from mangrove soil of West Coast of India.</title>
        <authorList>
            <person name="Verma A."/>
            <person name="Kumar P."/>
            <person name="Krishnamurthi S."/>
        </authorList>
    </citation>
    <scope>NUCLEOTIDE SEQUENCE [LARGE SCALE GENOMIC DNA]</scope>
    <source>
        <strain evidence="7 8">SAOS-164</strain>
    </source>
</reference>
<dbReference type="EC" id="5.2.1.8" evidence="3"/>
<evidence type="ECO:0000313" key="8">
    <source>
        <dbReference type="Proteomes" id="UP000298050"/>
    </source>
</evidence>
<evidence type="ECO:0000256" key="4">
    <source>
        <dbReference type="ARBA" id="ARBA00023110"/>
    </source>
</evidence>
<dbReference type="Gene3D" id="3.10.50.40">
    <property type="match status" value="1"/>
</dbReference>
<evidence type="ECO:0000313" key="7">
    <source>
        <dbReference type="EMBL" id="TGD75128.1"/>
    </source>
</evidence>
<keyword evidence="8" id="KW-1185">Reference proteome</keyword>
<accession>A0A4Z0M6U0</accession>
<dbReference type="SUPFAM" id="SSF54534">
    <property type="entry name" value="FKBP-like"/>
    <property type="match status" value="1"/>
</dbReference>
<dbReference type="EMBL" id="SRLE01000004">
    <property type="protein sequence ID" value="TGD75128.1"/>
    <property type="molecule type" value="Genomic_DNA"/>
</dbReference>
<dbReference type="Gene3D" id="1.10.4030.10">
    <property type="entry name" value="Porin chaperone SurA, peptide-binding domain"/>
    <property type="match status" value="1"/>
</dbReference>
<keyword evidence="5" id="KW-0413">Isomerase</keyword>
<dbReference type="InterPro" id="IPR046357">
    <property type="entry name" value="PPIase_dom_sf"/>
</dbReference>
<dbReference type="InterPro" id="IPR000297">
    <property type="entry name" value="PPIase_PpiC"/>
</dbReference>
<dbReference type="PANTHER" id="PTHR47245">
    <property type="entry name" value="PEPTIDYLPROLYL ISOMERASE"/>
    <property type="match status" value="1"/>
</dbReference>
<comment type="similarity">
    <text evidence="2">Belongs to the PpiC/parvulin rotamase family.</text>
</comment>
<dbReference type="NCBIfam" id="TIGR02933">
    <property type="entry name" value="nifM_nitrog"/>
    <property type="match status" value="1"/>
</dbReference>
<dbReference type="InterPro" id="IPR014282">
    <property type="entry name" value="Nitrogen_fix_NifM"/>
</dbReference>
<feature type="domain" description="PpiC" evidence="6">
    <location>
        <begin position="144"/>
        <end position="246"/>
    </location>
</feature>
<evidence type="ECO:0000256" key="1">
    <source>
        <dbReference type="ARBA" id="ARBA00000971"/>
    </source>
</evidence>
<dbReference type="PROSITE" id="PS50198">
    <property type="entry name" value="PPIC_PPIASE_2"/>
    <property type="match status" value="1"/>
</dbReference>
<keyword evidence="4 5" id="KW-0697">Rotamase</keyword>
<dbReference type="OrthoDB" id="9769613at2"/>
<evidence type="ECO:0000259" key="6">
    <source>
        <dbReference type="PROSITE" id="PS50198"/>
    </source>
</evidence>
<dbReference type="Proteomes" id="UP000298050">
    <property type="component" value="Unassembled WGS sequence"/>
</dbReference>
<dbReference type="RefSeq" id="WP_135441269.1">
    <property type="nucleotide sequence ID" value="NZ_SRLE01000004.1"/>
</dbReference>
<dbReference type="Pfam" id="PF00639">
    <property type="entry name" value="Rotamase"/>
    <property type="match status" value="1"/>
</dbReference>
<protein>
    <recommendedName>
        <fullName evidence="3">peptidylprolyl isomerase</fullName>
        <ecNumber evidence="3">5.2.1.8</ecNumber>
    </recommendedName>
</protein>
<dbReference type="PROSITE" id="PS01096">
    <property type="entry name" value="PPIC_PPIASE_1"/>
    <property type="match status" value="1"/>
</dbReference>
<organism evidence="7 8">
    <name type="scientific">Mangrovimicrobium sediminis</name>
    <dbReference type="NCBI Taxonomy" id="2562682"/>
    <lineage>
        <taxon>Bacteria</taxon>
        <taxon>Pseudomonadati</taxon>
        <taxon>Pseudomonadota</taxon>
        <taxon>Gammaproteobacteria</taxon>
        <taxon>Cellvibrionales</taxon>
        <taxon>Halieaceae</taxon>
        <taxon>Mangrovimicrobium</taxon>
    </lineage>
</organism>